<comment type="subcellular location">
    <subcellularLocation>
        <location evidence="1 14">Periplasm</location>
    </subcellularLocation>
</comment>
<dbReference type="GO" id="GO:0070069">
    <property type="term" value="C:cytochrome complex"/>
    <property type="evidence" value="ECO:0007669"/>
    <property type="project" value="InterPro"/>
</dbReference>
<evidence type="ECO:0000256" key="17">
    <source>
        <dbReference type="PIRSR" id="PIRSR038455-3"/>
    </source>
</evidence>
<dbReference type="GO" id="GO:0019417">
    <property type="term" value="P:sulfur oxidation"/>
    <property type="evidence" value="ECO:0007669"/>
    <property type="project" value="InterPro"/>
</dbReference>
<dbReference type="GO" id="GO:0016740">
    <property type="term" value="F:transferase activity"/>
    <property type="evidence" value="ECO:0007669"/>
    <property type="project" value="UniProtKB-KW"/>
</dbReference>
<evidence type="ECO:0000259" key="19">
    <source>
        <dbReference type="Pfam" id="PF21342"/>
    </source>
</evidence>
<evidence type="ECO:0000256" key="1">
    <source>
        <dbReference type="ARBA" id="ARBA00004418"/>
    </source>
</evidence>
<feature type="binding site" description="covalent" evidence="16">
    <location>
        <position position="196"/>
    </location>
    <ligand>
        <name>heme c</name>
        <dbReference type="ChEBI" id="CHEBI:61717"/>
        <label>2</label>
    </ligand>
</feature>
<dbReference type="InterPro" id="IPR009056">
    <property type="entry name" value="Cyt_c-like_dom"/>
</dbReference>
<keyword evidence="7 18" id="KW-0732">Signal</keyword>
<feature type="chain" id="PRO_5043594012" description="SoxAX cytochrome complex subunit A" evidence="18">
    <location>
        <begin position="28"/>
        <end position="287"/>
    </location>
</feature>
<feature type="binding site" description="covalent" evidence="16">
    <location>
        <position position="199"/>
    </location>
    <ligand>
        <name>heme c</name>
        <dbReference type="ChEBI" id="CHEBI:61717"/>
        <label>2</label>
    </ligand>
</feature>
<comment type="catalytic activity">
    <reaction evidence="12 14">
        <text>L-cysteinyl-[SoxY protein] + thiosulfate + 2 Fe(III)-[cytochrome c] = S-sulfosulfanyl-L-cysteinyl-[SoxY protein] + 2 Fe(II)-[cytochrome c] + 2 H(+)</text>
        <dbReference type="Rhea" id="RHEA:56720"/>
        <dbReference type="Rhea" id="RHEA-COMP:10350"/>
        <dbReference type="Rhea" id="RHEA-COMP:14328"/>
        <dbReference type="Rhea" id="RHEA-COMP:14399"/>
        <dbReference type="Rhea" id="RHEA-COMP:14691"/>
        <dbReference type="ChEBI" id="CHEBI:15378"/>
        <dbReference type="ChEBI" id="CHEBI:29033"/>
        <dbReference type="ChEBI" id="CHEBI:29034"/>
        <dbReference type="ChEBI" id="CHEBI:29950"/>
        <dbReference type="ChEBI" id="CHEBI:33542"/>
        <dbReference type="ChEBI" id="CHEBI:139321"/>
        <dbReference type="EC" id="2.8.5.2"/>
    </reaction>
</comment>
<feature type="active site" description="Cysteine persulfide intermediate" evidence="15">
    <location>
        <position position="248"/>
    </location>
</feature>
<gene>
    <name evidence="20" type="primary">soxA</name>
    <name evidence="20" type="ORF">NKE59_04250</name>
</gene>
<comment type="subunit">
    <text evidence="2 14">Heterodimer of SoxA and SoxX.</text>
</comment>
<accession>A0AAU8A473</accession>
<feature type="binding site" evidence="16">
    <location>
        <position position="244"/>
    </location>
    <ligand>
        <name>substrate</name>
    </ligand>
</feature>
<organism evidence="20">
    <name type="scientific">Polynucleobacter sp. UK-FUSCHL-C3</name>
    <dbReference type="NCBI Taxonomy" id="2955208"/>
    <lineage>
        <taxon>Bacteria</taxon>
        <taxon>Pseudomonadati</taxon>
        <taxon>Pseudomonadota</taxon>
        <taxon>Betaproteobacteria</taxon>
        <taxon>Burkholderiales</taxon>
        <taxon>Burkholderiaceae</taxon>
        <taxon>Polynucleobacter</taxon>
    </lineage>
</organism>
<dbReference type="PROSITE" id="PS51257">
    <property type="entry name" value="PROKAR_LIPOPROTEIN"/>
    <property type="match status" value="1"/>
</dbReference>
<dbReference type="GO" id="GO:0042597">
    <property type="term" value="C:periplasmic space"/>
    <property type="evidence" value="ECO:0007669"/>
    <property type="project" value="UniProtKB-SubCell"/>
</dbReference>
<keyword evidence="9 14" id="KW-0249">Electron transport</keyword>
<proteinExistence type="inferred from homology"/>
<name>A0AAU8A473_9BURK</name>
<evidence type="ECO:0000256" key="12">
    <source>
        <dbReference type="ARBA" id="ARBA00048077"/>
    </source>
</evidence>
<keyword evidence="6 14" id="KW-0479">Metal-binding</keyword>
<comment type="similarity">
    <text evidence="11 14">Belongs to the SoxA family.</text>
</comment>
<dbReference type="GO" id="GO:0020037">
    <property type="term" value="F:heme binding"/>
    <property type="evidence" value="ECO:0007669"/>
    <property type="project" value="InterPro"/>
</dbReference>
<dbReference type="RefSeq" id="WP_353439754.1">
    <property type="nucleotide sequence ID" value="NZ_CP099959.1"/>
</dbReference>
<keyword evidence="10 14" id="KW-0408">Iron</keyword>
<protein>
    <recommendedName>
        <fullName evidence="14">SoxAX cytochrome complex subunit A</fullName>
        <ecNumber evidence="14">2.8.5.2</ecNumber>
    </recommendedName>
    <alternativeName>
        <fullName evidence="14">Protein SoxA</fullName>
    </alternativeName>
    <alternativeName>
        <fullName evidence="14">Sulfur oxidizing protein A</fullName>
    </alternativeName>
    <alternativeName>
        <fullName evidence="14">Thiosulfate-oxidizing multienzyme system protein SoxA</fullName>
    </alternativeName>
</protein>
<dbReference type="Gene3D" id="1.10.760.10">
    <property type="entry name" value="Cytochrome c-like domain"/>
    <property type="match status" value="2"/>
</dbReference>
<evidence type="ECO:0000256" key="7">
    <source>
        <dbReference type="ARBA" id="ARBA00022729"/>
    </source>
</evidence>
<keyword evidence="5 14" id="KW-0808">Transferase</keyword>
<dbReference type="InterPro" id="IPR025710">
    <property type="entry name" value="SoxA"/>
</dbReference>
<feature type="binding site" description="axial binding residue" evidence="17">
    <location>
        <position position="248"/>
    </location>
    <ligand>
        <name>heme c</name>
        <dbReference type="ChEBI" id="CHEBI:61717"/>
        <label>2</label>
    </ligand>
    <ligandPart>
        <name>Fe</name>
        <dbReference type="ChEBI" id="CHEBI:18248"/>
    </ligandPart>
</feature>
<evidence type="ECO:0000256" key="9">
    <source>
        <dbReference type="ARBA" id="ARBA00022982"/>
    </source>
</evidence>
<dbReference type="SUPFAM" id="SSF46626">
    <property type="entry name" value="Cytochrome c"/>
    <property type="match status" value="2"/>
</dbReference>
<evidence type="ECO:0000256" key="16">
    <source>
        <dbReference type="PIRSR" id="PIRSR038455-2"/>
    </source>
</evidence>
<dbReference type="EC" id="2.8.5.2" evidence="14"/>
<evidence type="ECO:0000256" key="14">
    <source>
        <dbReference type="PIRNR" id="PIRNR038455"/>
    </source>
</evidence>
<dbReference type="InterPro" id="IPR036909">
    <property type="entry name" value="Cyt_c-like_dom_sf"/>
</dbReference>
<feature type="binding site" description="axial binding residue" evidence="17">
    <location>
        <position position="200"/>
    </location>
    <ligand>
        <name>heme c</name>
        <dbReference type="ChEBI" id="CHEBI:61717"/>
        <label>2</label>
    </ligand>
    <ligandPart>
        <name>Fe</name>
        <dbReference type="ChEBI" id="CHEBI:18248"/>
    </ligandPart>
</feature>
<feature type="binding site" description="axial binding residue" evidence="17">
    <location>
        <position position="124"/>
    </location>
    <ligand>
        <name>heme c</name>
        <dbReference type="ChEBI" id="CHEBI:61717"/>
        <label>1</label>
    </ligand>
    <ligandPart>
        <name>Fe</name>
        <dbReference type="ChEBI" id="CHEBI:18248"/>
    </ligandPart>
</feature>
<evidence type="ECO:0000256" key="10">
    <source>
        <dbReference type="ARBA" id="ARBA00023004"/>
    </source>
</evidence>
<keyword evidence="4 14" id="KW-0349">Heme</keyword>
<evidence type="ECO:0000256" key="5">
    <source>
        <dbReference type="ARBA" id="ARBA00022679"/>
    </source>
</evidence>
<feature type="domain" description="Cytochrome c" evidence="19">
    <location>
        <begin position="70"/>
        <end position="165"/>
    </location>
</feature>
<comment type="catalytic activity">
    <reaction evidence="13 14">
        <text>S-sulfanyl-L-cysteinyl-[SoxY protein] + thiosulfate + 2 Fe(III)-[cytochrome c] = S-(2-sulfodisulfanyl)-L-cysteinyl-[SoxY protein] + 2 Fe(II)-[cytochrome c] + 2 H(+)</text>
        <dbReference type="Rhea" id="RHEA:51224"/>
        <dbReference type="Rhea" id="RHEA-COMP:10350"/>
        <dbReference type="Rhea" id="RHEA-COMP:14399"/>
        <dbReference type="Rhea" id="RHEA-COMP:14689"/>
        <dbReference type="Rhea" id="RHEA-COMP:14690"/>
        <dbReference type="ChEBI" id="CHEBI:15378"/>
        <dbReference type="ChEBI" id="CHEBI:29033"/>
        <dbReference type="ChEBI" id="CHEBI:29034"/>
        <dbReference type="ChEBI" id="CHEBI:33542"/>
        <dbReference type="ChEBI" id="CHEBI:61963"/>
        <dbReference type="ChEBI" id="CHEBI:140664"/>
        <dbReference type="EC" id="2.8.5.2"/>
    </reaction>
</comment>
<keyword evidence="3 14" id="KW-0813">Transport</keyword>
<sequence>MRQHWIYGAVIAASAVLLQACTTPAEAPKKASAPVPAAPAAPAGAPTAEIEKYRAMIADGNPSDLYEMAGEELWKKKMGPKNASLEKCDLGMGPGVVKGAYAVLPKYFKDTNKVQDLESRIVTCMERLQGFDSKEIIKGTFGRGQRKDVEAIVAYVVANSKGMTINVSTKHPKEKEMYELGKKAFFFQGGPMDFSCASCHAEDGKRIRLQDLPNLTQQKGAALGWGAWPAYRVSSGTFWTMQYRLNDCYRQQRFPEPIYISDDTIALSMYMAATANGGKMAAPGLKR</sequence>
<evidence type="ECO:0000256" key="13">
    <source>
        <dbReference type="ARBA" id="ARBA00048423"/>
    </source>
</evidence>
<evidence type="ECO:0000256" key="3">
    <source>
        <dbReference type="ARBA" id="ARBA00022448"/>
    </source>
</evidence>
<dbReference type="EMBL" id="CP099959">
    <property type="protein sequence ID" value="XCC58502.1"/>
    <property type="molecule type" value="Genomic_DNA"/>
</dbReference>
<evidence type="ECO:0000313" key="20">
    <source>
        <dbReference type="EMBL" id="XCC58502.1"/>
    </source>
</evidence>
<feature type="signal peptide" evidence="18">
    <location>
        <begin position="1"/>
        <end position="27"/>
    </location>
</feature>
<comment type="cofactor">
    <cofactor evidence="16">
        <name>heme</name>
        <dbReference type="ChEBI" id="CHEBI:30413"/>
    </cofactor>
    <text evidence="16">Binds 2 heme groups per subunit.</text>
</comment>
<evidence type="ECO:0000256" key="18">
    <source>
        <dbReference type="SAM" id="SignalP"/>
    </source>
</evidence>
<dbReference type="GO" id="GO:0016669">
    <property type="term" value="F:oxidoreductase activity, acting on a sulfur group of donors, cytochrome as acceptor"/>
    <property type="evidence" value="ECO:0007669"/>
    <property type="project" value="InterPro"/>
</dbReference>
<dbReference type="PIRSF" id="PIRSF038455">
    <property type="entry name" value="SoxA"/>
    <property type="match status" value="1"/>
</dbReference>
<evidence type="ECO:0000256" key="11">
    <source>
        <dbReference type="ARBA" id="ARBA00025746"/>
    </source>
</evidence>
<evidence type="ECO:0000256" key="15">
    <source>
        <dbReference type="PIRSR" id="PIRSR038455-1"/>
    </source>
</evidence>
<dbReference type="GO" id="GO:0009055">
    <property type="term" value="F:electron transfer activity"/>
    <property type="evidence" value="ECO:0007669"/>
    <property type="project" value="InterPro"/>
</dbReference>
<evidence type="ECO:0000256" key="2">
    <source>
        <dbReference type="ARBA" id="ARBA00011530"/>
    </source>
</evidence>
<dbReference type="AlphaFoldDB" id="A0AAU8A473"/>
<evidence type="ECO:0000256" key="4">
    <source>
        <dbReference type="ARBA" id="ARBA00022617"/>
    </source>
</evidence>
<dbReference type="Pfam" id="PF21342">
    <property type="entry name" value="SoxA-TsdA_cyt-c"/>
    <property type="match status" value="1"/>
</dbReference>
<reference evidence="20" key="1">
    <citation type="submission" date="2022-06" db="EMBL/GenBank/DDBJ databases">
        <title>New Polynucleobacter species.</title>
        <authorList>
            <person name="Hahn M.W."/>
        </authorList>
    </citation>
    <scope>NUCLEOTIDE SEQUENCE</scope>
    <source>
        <strain evidence="20">UK-FUSCHL-C3</strain>
    </source>
</reference>
<evidence type="ECO:0000256" key="8">
    <source>
        <dbReference type="ARBA" id="ARBA00022764"/>
    </source>
</evidence>
<evidence type="ECO:0000256" key="6">
    <source>
        <dbReference type="ARBA" id="ARBA00022723"/>
    </source>
</evidence>
<dbReference type="NCBIfam" id="TIGR04484">
    <property type="entry name" value="thiosulf_SoxA"/>
    <property type="match status" value="1"/>
</dbReference>
<dbReference type="GO" id="GO:0046872">
    <property type="term" value="F:metal ion binding"/>
    <property type="evidence" value="ECO:0007669"/>
    <property type="project" value="UniProtKB-KW"/>
</dbReference>
<keyword evidence="8 14" id="KW-0574">Periplasm</keyword>
<feature type="binding site" description="covalent" evidence="16">
    <location>
        <position position="88"/>
    </location>
    <ligand>
        <name>heme c</name>
        <dbReference type="ChEBI" id="CHEBI:61717"/>
        <label>1</label>
    </ligand>
</feature>